<dbReference type="Gene3D" id="3.30.750.160">
    <property type="match status" value="1"/>
</dbReference>
<dbReference type="RefSeq" id="WP_348945005.1">
    <property type="nucleotide sequence ID" value="NZ_CP157355.1"/>
</dbReference>
<evidence type="ECO:0000256" key="1">
    <source>
        <dbReference type="ARBA" id="ARBA00001946"/>
    </source>
</evidence>
<reference evidence="4" key="1">
    <citation type="submission" date="2024-05" db="EMBL/GenBank/DDBJ databases">
        <authorList>
            <person name="Yang L."/>
            <person name="Pan L."/>
        </authorList>
    </citation>
    <scope>NUCLEOTIDE SEQUENCE</scope>
    <source>
        <strain evidence="4">FCG-7</strain>
    </source>
</reference>
<dbReference type="InterPro" id="IPR015797">
    <property type="entry name" value="NUDIX_hydrolase-like_dom_sf"/>
</dbReference>
<dbReference type="EMBL" id="CP157355">
    <property type="protein sequence ID" value="XBM00663.1"/>
    <property type="molecule type" value="Genomic_DNA"/>
</dbReference>
<organism evidence="4">
    <name type="scientific">Chitinibacter mangrovi</name>
    <dbReference type="NCBI Taxonomy" id="3153927"/>
    <lineage>
        <taxon>Bacteria</taxon>
        <taxon>Pseudomonadati</taxon>
        <taxon>Pseudomonadota</taxon>
        <taxon>Betaproteobacteria</taxon>
        <taxon>Neisseriales</taxon>
        <taxon>Chitinibacteraceae</taxon>
        <taxon>Chitinibacter</taxon>
    </lineage>
</organism>
<dbReference type="SUPFAM" id="SSF55811">
    <property type="entry name" value="Nudix"/>
    <property type="match status" value="1"/>
</dbReference>
<evidence type="ECO:0000259" key="3">
    <source>
        <dbReference type="PROSITE" id="PS51462"/>
    </source>
</evidence>
<dbReference type="Gene3D" id="3.90.79.10">
    <property type="entry name" value="Nucleoside Triphosphate Pyrophosphohydrolase"/>
    <property type="match status" value="1"/>
</dbReference>
<dbReference type="InterPro" id="IPR020084">
    <property type="entry name" value="NUDIX_hydrolase_CS"/>
</dbReference>
<proteinExistence type="predicted"/>
<dbReference type="InterPro" id="IPR000086">
    <property type="entry name" value="NUDIX_hydrolase_dom"/>
</dbReference>
<evidence type="ECO:0000313" key="4">
    <source>
        <dbReference type="EMBL" id="XBM00663.1"/>
    </source>
</evidence>
<dbReference type="InterPro" id="IPR031804">
    <property type="entry name" value="DUF4743"/>
</dbReference>
<dbReference type="PROSITE" id="PS51462">
    <property type="entry name" value="NUDIX"/>
    <property type="match status" value="1"/>
</dbReference>
<comment type="cofactor">
    <cofactor evidence="1">
        <name>Mg(2+)</name>
        <dbReference type="ChEBI" id="CHEBI:18420"/>
    </cofactor>
</comment>
<dbReference type="Pfam" id="PF15916">
    <property type="entry name" value="DUF4743"/>
    <property type="match status" value="1"/>
</dbReference>
<dbReference type="GO" id="GO:0016787">
    <property type="term" value="F:hydrolase activity"/>
    <property type="evidence" value="ECO:0007669"/>
    <property type="project" value="UniProtKB-KW"/>
</dbReference>
<dbReference type="Pfam" id="PF00293">
    <property type="entry name" value="NUDIX"/>
    <property type="match status" value="1"/>
</dbReference>
<dbReference type="KEGG" id="cmav:ABHF33_16670"/>
<dbReference type="CDD" id="cd03676">
    <property type="entry name" value="NUDIX_Tnr3_like"/>
    <property type="match status" value="1"/>
</dbReference>
<name>A0AAU7FAT8_9NEIS</name>
<dbReference type="PROSITE" id="PS00893">
    <property type="entry name" value="NUDIX_BOX"/>
    <property type="match status" value="1"/>
</dbReference>
<accession>A0AAU7FAT8</accession>
<keyword evidence="2" id="KW-0378">Hydrolase</keyword>
<gene>
    <name evidence="4" type="ORF">ABHF33_16670</name>
</gene>
<feature type="domain" description="Nudix hydrolase" evidence="3">
    <location>
        <begin position="124"/>
        <end position="265"/>
    </location>
</feature>
<sequence length="272" mass="30432">MPVNPLLIANYLRSQPQFDSRHLLRLMVDQQQIGWLEPRIAQILQQFDARFVIAAQSVTLRLAPDELQSLMNATALYLRELGEIRVWRDELYAVHPHAESGEFGIDTASTLFTLERGAFRRFGLCSQAVHINGLTDRAGLTQIWLGQRAASKGIDPNYLDNLAAGGIPHNESPEQCVIRELAEEAGISQHIAQQAVYIEQTRSTRNENDGTHDEILYCYDLQLPTDLTPHNTDGEVAAFHCVSMAECAARLPEMTWDAGLVTARLLTRLVST</sequence>
<protein>
    <submittedName>
        <fullName evidence="4">DUF4743 domain-containing protein</fullName>
    </submittedName>
</protein>
<dbReference type="AlphaFoldDB" id="A0AAU7FAT8"/>
<evidence type="ECO:0000256" key="2">
    <source>
        <dbReference type="ARBA" id="ARBA00022801"/>
    </source>
</evidence>